<dbReference type="EMBL" id="JBHRYC010000026">
    <property type="protein sequence ID" value="MFC3637041.1"/>
    <property type="molecule type" value="Genomic_DNA"/>
</dbReference>
<feature type="region of interest" description="Disordered" evidence="1">
    <location>
        <begin position="161"/>
        <end position="181"/>
    </location>
</feature>
<comment type="caution">
    <text evidence="2">The sequence shown here is derived from an EMBL/GenBank/DDBJ whole genome shotgun (WGS) entry which is preliminary data.</text>
</comment>
<gene>
    <name evidence="2" type="ORF">ACFONL_06540</name>
</gene>
<name>A0ABV7UEQ0_9HYPH</name>
<dbReference type="Proteomes" id="UP001595704">
    <property type="component" value="Unassembled WGS sequence"/>
</dbReference>
<accession>A0ABV7UEQ0</accession>
<feature type="region of interest" description="Disordered" evidence="1">
    <location>
        <begin position="222"/>
        <end position="254"/>
    </location>
</feature>
<reference evidence="3" key="1">
    <citation type="journal article" date="2019" name="Int. J. Syst. Evol. Microbiol.">
        <title>The Global Catalogue of Microorganisms (GCM) 10K type strain sequencing project: providing services to taxonomists for standard genome sequencing and annotation.</title>
        <authorList>
            <consortium name="The Broad Institute Genomics Platform"/>
            <consortium name="The Broad Institute Genome Sequencing Center for Infectious Disease"/>
            <person name="Wu L."/>
            <person name="Ma J."/>
        </authorList>
    </citation>
    <scope>NUCLEOTIDE SEQUENCE [LARGE SCALE GENOMIC DNA]</scope>
    <source>
        <strain evidence="3">KCTC 42282</strain>
    </source>
</reference>
<evidence type="ECO:0000256" key="1">
    <source>
        <dbReference type="SAM" id="MobiDB-lite"/>
    </source>
</evidence>
<evidence type="ECO:0000313" key="3">
    <source>
        <dbReference type="Proteomes" id="UP001595704"/>
    </source>
</evidence>
<sequence length="254" mass="27337">MAKTTIDIEALLHWAYGVQRVDRWAAQADRDLAGPSLSSSDMAGVAALGVRVQSSGRWLTSMGAKIADDAVTVHDAVLALDDMFCETQRDGAVRIWLRDEIVAAGMDVRNTAHGPALVCVSALSGRVDWSDARPVSKAVTSVLVIQHARITERPECYADVRRPASRPASSGGVDAHGRKRAVRSGPSWESVIAARAEYHVWHCALSALAAKLADRLAFYSPQPPSAPASPWIRDRRPGQNSPSRTKVSGDISHT</sequence>
<keyword evidence="3" id="KW-1185">Reference proteome</keyword>
<dbReference type="RefSeq" id="WP_191318031.1">
    <property type="nucleotide sequence ID" value="NZ_BNCG01000002.1"/>
</dbReference>
<organism evidence="2 3">
    <name type="scientific">Camelimonas fluminis</name>
    <dbReference type="NCBI Taxonomy" id="1576911"/>
    <lineage>
        <taxon>Bacteria</taxon>
        <taxon>Pseudomonadati</taxon>
        <taxon>Pseudomonadota</taxon>
        <taxon>Alphaproteobacteria</taxon>
        <taxon>Hyphomicrobiales</taxon>
        <taxon>Chelatococcaceae</taxon>
        <taxon>Camelimonas</taxon>
    </lineage>
</organism>
<proteinExistence type="predicted"/>
<protein>
    <submittedName>
        <fullName evidence="2">Uncharacterized protein</fullName>
    </submittedName>
</protein>
<evidence type="ECO:0000313" key="2">
    <source>
        <dbReference type="EMBL" id="MFC3637041.1"/>
    </source>
</evidence>